<dbReference type="Proteomes" id="UP001139031">
    <property type="component" value="Unassembled WGS sequence"/>
</dbReference>
<dbReference type="EMBL" id="JAIRAU010000008">
    <property type="protein sequence ID" value="MBZ5709650.1"/>
    <property type="molecule type" value="Genomic_DNA"/>
</dbReference>
<comment type="caution">
    <text evidence="2">The sequence shown here is derived from an EMBL/GenBank/DDBJ whole genome shotgun (WGS) entry which is preliminary data.</text>
</comment>
<evidence type="ECO:0000313" key="2">
    <source>
        <dbReference type="EMBL" id="MBZ5709650.1"/>
    </source>
</evidence>
<accession>A0ABS7TN47</accession>
<organism evidence="2 3">
    <name type="scientific">Nannocystis pusilla</name>
    <dbReference type="NCBI Taxonomy" id="889268"/>
    <lineage>
        <taxon>Bacteria</taxon>
        <taxon>Pseudomonadati</taxon>
        <taxon>Myxococcota</taxon>
        <taxon>Polyangia</taxon>
        <taxon>Nannocystales</taxon>
        <taxon>Nannocystaceae</taxon>
        <taxon>Nannocystis</taxon>
    </lineage>
</organism>
<reference evidence="2" key="1">
    <citation type="submission" date="2021-08" db="EMBL/GenBank/DDBJ databases">
        <authorList>
            <person name="Stevens D.C."/>
        </authorList>
    </citation>
    <scope>NUCLEOTIDE SEQUENCE</scope>
    <source>
        <strain evidence="2">DSM 53165</strain>
    </source>
</reference>
<protein>
    <submittedName>
        <fullName evidence="2">Uncharacterized protein</fullName>
    </submittedName>
</protein>
<gene>
    <name evidence="2" type="ORF">K7C98_10285</name>
</gene>
<feature type="compositionally biased region" description="Basic and acidic residues" evidence="1">
    <location>
        <begin position="53"/>
        <end position="70"/>
    </location>
</feature>
<evidence type="ECO:0000313" key="3">
    <source>
        <dbReference type="Proteomes" id="UP001139031"/>
    </source>
</evidence>
<keyword evidence="3" id="KW-1185">Reference proteome</keyword>
<evidence type="ECO:0000256" key="1">
    <source>
        <dbReference type="SAM" id="MobiDB-lite"/>
    </source>
</evidence>
<sequence length="208" mass="23529">MVTANAKVLEQLDGVPAGRLKELLVELRERHGPDATLLVDGKDVSAALVPTKPKPDREAPPRPKRAREVTVRQSPLSKGEAAPRGKEWEGVELAHHMLWESYERAAFIQSYMLEQMTSNALEMNRKFCDQVQEHQDRFQAAMQKLDVMSWEHKMIEHETAGRRLSAHFRRMAADERKEDDSPLDWLEGVARGLGRAFAAFGDGSDDTN</sequence>
<name>A0ABS7TN47_9BACT</name>
<feature type="region of interest" description="Disordered" evidence="1">
    <location>
        <begin position="46"/>
        <end position="86"/>
    </location>
</feature>
<proteinExistence type="predicted"/>